<organism evidence="1 2">
    <name type="scientific">Pigeon adenovirus 1</name>
    <dbReference type="NCBI Taxonomy" id="764030"/>
    <lineage>
        <taxon>Viruses</taxon>
        <taxon>Varidnaviria</taxon>
        <taxon>Bamfordvirae</taxon>
        <taxon>Preplasmiviricota</taxon>
        <taxon>Polisuviricotina</taxon>
        <taxon>Pharingeaviricetes</taxon>
        <taxon>Rowavirales</taxon>
        <taxon>Adenoviridae</taxon>
        <taxon>Aviadenovirus</taxon>
        <taxon>Aviadenovirus columbae</taxon>
        <taxon>Pigeon aviadenovirus A</taxon>
    </lineage>
</organism>
<protein>
    <submittedName>
        <fullName evidence="1">Protein ORF20</fullName>
    </submittedName>
</protein>
<evidence type="ECO:0000313" key="1">
    <source>
        <dbReference type="EMBL" id="CDO33915.1"/>
    </source>
</evidence>
<name>X5LKC2_9ADEN</name>
<dbReference type="Proteomes" id="UP000098205">
    <property type="component" value="Segment"/>
</dbReference>
<proteinExistence type="predicted"/>
<reference evidence="1 2" key="3">
    <citation type="journal article" date="2014" name="Virology">
        <title>Complete genome sequences of pigeon adenovirus 1 and duck adenovirus 2 extend the number of species within the genus Aviadenovirus.</title>
        <authorList>
            <person name="Marek A."/>
            <person name="Kajan G.L."/>
            <person name="Kosiol C."/>
            <person name="Harrach B."/>
            <person name="Schlotterer C."/>
            <person name="Hess M."/>
        </authorList>
    </citation>
    <scope>NUCLEOTIDE SEQUENCE [LARGE SCALE GENOMIC DNA]</scope>
    <source>
        <strain evidence="1 2">IDA4</strain>
    </source>
</reference>
<sequence>MPLSPSSVTLATSRACAFANEVGVIWFSFLARQDCPVEEAEGQAEMVLTRTLARMRQDHPLIGRVGSSCSFLVVCRGIKNVYWARRHYYMLNVVIRLHVCVSLLPFEKTVILRALSRRLFFVTARVEQRYLAWCRRQRRDADGFVFSPRGFLLPDVASLKLAVCSMSYEASLSSVPYDLPPFRAPTVFIRANRVTFLMSLYAKTANGGSVLTQPVCLRSMLSSMCPPSVWPIVSRGMCYLPGFRERCYGDYELWSFHVHGEYLDPHNSCFPPCESCRHRQPLSLFQCAQMVVIRNLCMTRRSRVTHDRASPFFKGC</sequence>
<reference evidence="1 2" key="2">
    <citation type="journal article" date="2010" name="J. Virol. Methods">
        <title>Classification of fowl adenoviruses by use of phylogenetic analysis and high-resolution melting-curve analysis of the hexon L1 gene region.</title>
        <authorList>
            <person name="Marek A."/>
            <person name="Gunes A."/>
            <person name="Schulz E."/>
            <person name="Hess M."/>
        </authorList>
    </citation>
    <scope>NUCLEOTIDE SEQUENCE [LARGE SCALE GENOMIC DNA]</scope>
    <source>
        <strain evidence="1 2">IDA4</strain>
    </source>
</reference>
<dbReference type="EMBL" id="FN824512">
    <property type="protein sequence ID" value="CDO33915.1"/>
    <property type="molecule type" value="Genomic_DNA"/>
</dbReference>
<gene>
    <name evidence="1" type="primary">ORF20</name>
</gene>
<dbReference type="RefSeq" id="YP_009047114.1">
    <property type="nucleotide sequence ID" value="NC_024474.1"/>
</dbReference>
<dbReference type="OrthoDB" id="7701at10239"/>
<dbReference type="GeneID" id="19831549"/>
<evidence type="ECO:0000313" key="2">
    <source>
        <dbReference type="Proteomes" id="UP000098205"/>
    </source>
</evidence>
<accession>X5LKC2</accession>
<keyword evidence="2" id="KW-1185">Reference proteome</keyword>
<reference evidence="1 2" key="1">
    <citation type="journal article" date="1998" name="Avian Pathol.">
        <title>Growth analysis of adenoviruses isolated from pigeons in chicken cells and serological characterization of the isolates.</title>
        <authorList>
            <person name="Hess M."/>
            <person name="Prusas C."/>
            <person name="Monreal G."/>
        </authorList>
    </citation>
    <scope>NUCLEOTIDE SEQUENCE [LARGE SCALE GENOMIC DNA]</scope>
    <source>
        <strain evidence="1 2">IDA4</strain>
    </source>
</reference>
<dbReference type="KEGG" id="vg:19831549"/>